<organism evidence="8 9">
    <name type="scientific">Philodulcilactobacillus myokoensis</name>
    <dbReference type="NCBI Taxonomy" id="2929573"/>
    <lineage>
        <taxon>Bacteria</taxon>
        <taxon>Bacillati</taxon>
        <taxon>Bacillota</taxon>
        <taxon>Bacilli</taxon>
        <taxon>Lactobacillales</taxon>
        <taxon>Lactobacillaceae</taxon>
        <taxon>Philodulcilactobacillus</taxon>
    </lineage>
</organism>
<dbReference type="RefSeq" id="WP_286137083.1">
    <property type="nucleotide sequence ID" value="NZ_BRPL01000004.1"/>
</dbReference>
<dbReference type="InterPro" id="IPR029035">
    <property type="entry name" value="DHS-like_NAD/FAD-binding_dom"/>
</dbReference>
<dbReference type="InterPro" id="IPR047212">
    <property type="entry name" value="TPP_POXB-like"/>
</dbReference>
<dbReference type="Proteomes" id="UP001144204">
    <property type="component" value="Unassembled WGS sequence"/>
</dbReference>
<dbReference type="InterPro" id="IPR029061">
    <property type="entry name" value="THDP-binding"/>
</dbReference>
<dbReference type="GO" id="GO:0030976">
    <property type="term" value="F:thiamine pyrophosphate binding"/>
    <property type="evidence" value="ECO:0007669"/>
    <property type="project" value="InterPro"/>
</dbReference>
<evidence type="ECO:0000313" key="8">
    <source>
        <dbReference type="EMBL" id="GLB47546.1"/>
    </source>
</evidence>
<evidence type="ECO:0000259" key="5">
    <source>
        <dbReference type="Pfam" id="PF00205"/>
    </source>
</evidence>
<dbReference type="CDD" id="cd07039">
    <property type="entry name" value="TPP_PYR_POX"/>
    <property type="match status" value="1"/>
</dbReference>
<gene>
    <name evidence="8" type="ORF">WR164_15250</name>
</gene>
<reference evidence="8" key="2">
    <citation type="journal article" date="2023" name="PLoS ONE">
        <title>Philodulcilactobacillus myokoensis gen. nov., sp. nov., a fructophilic, acidophilic, and agar-phobic lactic acid bacterium isolated from fermented vegetable extracts.</title>
        <authorList>
            <person name="Kouya T."/>
            <person name="Ishiyama Y."/>
            <person name="Ohashi S."/>
            <person name="Kumakubo R."/>
            <person name="Yamazaki T."/>
            <person name="Otaki T."/>
        </authorList>
    </citation>
    <scope>NUCLEOTIDE SEQUENCE</scope>
    <source>
        <strain evidence="8">WR16-4</strain>
    </source>
</reference>
<dbReference type="Pfam" id="PF02776">
    <property type="entry name" value="TPP_enzyme_N"/>
    <property type="match status" value="1"/>
</dbReference>
<comment type="caution">
    <text evidence="8">The sequence shown here is derived from an EMBL/GenBank/DDBJ whole genome shotgun (WGS) entry which is preliminary data.</text>
</comment>
<dbReference type="PANTHER" id="PTHR42981">
    <property type="entry name" value="PYRUVATE DEHYDROGENASE [UBIQUINONE]"/>
    <property type="match status" value="1"/>
</dbReference>
<reference evidence="8" key="1">
    <citation type="submission" date="2022-07" db="EMBL/GenBank/DDBJ databases">
        <authorList>
            <person name="Kouya T."/>
            <person name="Ishiyama Y."/>
        </authorList>
    </citation>
    <scope>NUCLEOTIDE SEQUENCE</scope>
    <source>
        <strain evidence="8">WR16-4</strain>
    </source>
</reference>
<dbReference type="InterPro" id="IPR014092">
    <property type="entry name" value="Pyruvate_oxidase"/>
</dbReference>
<dbReference type="PANTHER" id="PTHR42981:SF2">
    <property type="entry name" value="PYRUVATE DEHYDROGENASE [UBIQUINONE]"/>
    <property type="match status" value="1"/>
</dbReference>
<evidence type="ECO:0000256" key="3">
    <source>
        <dbReference type="NCBIfam" id="TIGR02720"/>
    </source>
</evidence>
<accession>A0A9W6B2F1</accession>
<dbReference type="GO" id="GO:0047112">
    <property type="term" value="F:pyruvate oxidase activity"/>
    <property type="evidence" value="ECO:0007669"/>
    <property type="project" value="UniProtKB-UniRule"/>
</dbReference>
<dbReference type="Pfam" id="PF00205">
    <property type="entry name" value="TPP_enzyme_M"/>
    <property type="match status" value="1"/>
</dbReference>
<dbReference type="Pfam" id="PF02775">
    <property type="entry name" value="TPP_enzyme_C"/>
    <property type="match status" value="1"/>
</dbReference>
<comment type="similarity">
    <text evidence="1 4">Belongs to the TPP enzyme family.</text>
</comment>
<dbReference type="SUPFAM" id="SSF52467">
    <property type="entry name" value="DHS-like NAD/FAD-binding domain"/>
    <property type="match status" value="1"/>
</dbReference>
<dbReference type="InterPro" id="IPR011766">
    <property type="entry name" value="TPP_enzyme_TPP-bd"/>
</dbReference>
<keyword evidence="8" id="KW-0670">Pyruvate</keyword>
<evidence type="ECO:0000313" key="9">
    <source>
        <dbReference type="Proteomes" id="UP001144204"/>
    </source>
</evidence>
<dbReference type="NCBIfam" id="TIGR02720">
    <property type="entry name" value="pyruv_oxi_spxB"/>
    <property type="match status" value="1"/>
</dbReference>
<dbReference type="InterPro" id="IPR000399">
    <property type="entry name" value="TPP-bd_CS"/>
</dbReference>
<dbReference type="InterPro" id="IPR012001">
    <property type="entry name" value="Thiamin_PyroP_enz_TPP-bd_dom"/>
</dbReference>
<dbReference type="Gene3D" id="3.40.50.1220">
    <property type="entry name" value="TPP-binding domain"/>
    <property type="match status" value="1"/>
</dbReference>
<keyword evidence="9" id="KW-1185">Reference proteome</keyword>
<dbReference type="InterPro" id="IPR012000">
    <property type="entry name" value="Thiamin_PyroP_enz_cen_dom"/>
</dbReference>
<evidence type="ECO:0000259" key="6">
    <source>
        <dbReference type="Pfam" id="PF02775"/>
    </source>
</evidence>
<dbReference type="InterPro" id="IPR047211">
    <property type="entry name" value="POXB-like"/>
</dbReference>
<name>A0A9W6B2F1_9LACO</name>
<evidence type="ECO:0000256" key="4">
    <source>
        <dbReference type="RuleBase" id="RU362132"/>
    </source>
</evidence>
<evidence type="ECO:0000259" key="7">
    <source>
        <dbReference type="Pfam" id="PF02776"/>
    </source>
</evidence>
<dbReference type="Gene3D" id="3.40.50.970">
    <property type="match status" value="2"/>
</dbReference>
<feature type="domain" description="Thiamine pyrophosphate enzyme central" evidence="5">
    <location>
        <begin position="199"/>
        <end position="327"/>
    </location>
</feature>
<evidence type="ECO:0000256" key="1">
    <source>
        <dbReference type="ARBA" id="ARBA00007812"/>
    </source>
</evidence>
<feature type="domain" description="Thiamine pyrophosphate enzyme TPP-binding" evidence="6">
    <location>
        <begin position="388"/>
        <end position="536"/>
    </location>
</feature>
<dbReference type="CDD" id="cd02014">
    <property type="entry name" value="TPP_POX"/>
    <property type="match status" value="1"/>
</dbReference>
<dbReference type="SUPFAM" id="SSF52518">
    <property type="entry name" value="Thiamin diphosphate-binding fold (THDP-binding)"/>
    <property type="match status" value="2"/>
</dbReference>
<feature type="domain" description="Thiamine pyrophosphate enzyme N-terminal TPP-binding" evidence="7">
    <location>
        <begin position="13"/>
        <end position="119"/>
    </location>
</feature>
<dbReference type="PROSITE" id="PS00187">
    <property type="entry name" value="TPP_ENZYMES"/>
    <property type="match status" value="1"/>
</dbReference>
<dbReference type="EMBL" id="BRPL01000004">
    <property type="protein sequence ID" value="GLB47546.1"/>
    <property type="molecule type" value="Genomic_DNA"/>
</dbReference>
<dbReference type="InterPro" id="IPR047210">
    <property type="entry name" value="TPP_PYR_POXB-like"/>
</dbReference>
<protein>
    <recommendedName>
        <fullName evidence="3">Pyruvate oxidase</fullName>
        <ecNumber evidence="3">1.2.3.3</ecNumber>
    </recommendedName>
</protein>
<dbReference type="EC" id="1.2.3.3" evidence="3"/>
<keyword evidence="2 4" id="KW-0786">Thiamine pyrophosphate</keyword>
<dbReference type="AlphaFoldDB" id="A0A9W6B2F1"/>
<proteinExistence type="inferred from homology"/>
<evidence type="ECO:0000256" key="2">
    <source>
        <dbReference type="ARBA" id="ARBA00023052"/>
    </source>
</evidence>
<sequence>MTKNRILASVASLKVLESWGVKNIYGYPGGSISSLMNALQIEQNRIHYIQIRHEQVGALAASAHAKLTGKIGVAFGSAGPGAVNLLDGLYDAKYDHVPVLAIVGQVPSTNINYNFFQEIPEKPIFEDVASYNRVVMTPESMPHVFDEAIKAAYANKGVSVVVVPNDYGFKEIPNRSYTSVSATDDKKAPLPMVNDQEVKQFLTMVSHAKRPVIHFGRGIKNHGSQLVKLSENLQIPLIADGLAFNLISHKYRGFLGTFGRASSKAADEILATADLVIDIGGDFPFAHVFYASHPFKYIQIDTDRSKLGRHHHLDLGIWSDAGKFINRILEQSSTAHQSKFFQAAIADMDNWRNYLGQIEASSDDPILPSQVYYQINHHADNDAIYSIDVGDNIINTFRNLQLTTKNKWITSALFATMGFGLPGAMAGKIDYPDRQVWNITGDGAQSMVMQDLVTLAKYQLPVINVVTSNQTLSFIKGEQEDTPMQFFGVDIHDINFEMVAKGMGIDATTVHNIHELKPAFDKAVQVSKSGKSFLINVKIADQRALPVEDLKVTIRDRRVEESVKPVYRIDKVDKHYTVRELFDHYKGQSLKPVTEFFNQFNVKF</sequence>
<dbReference type="GO" id="GO:0000287">
    <property type="term" value="F:magnesium ion binding"/>
    <property type="evidence" value="ECO:0007669"/>
    <property type="project" value="InterPro"/>
</dbReference>